<dbReference type="EMBL" id="JAHYXK010000002">
    <property type="protein sequence ID" value="MBW7466275.1"/>
    <property type="molecule type" value="Genomic_DNA"/>
</dbReference>
<dbReference type="Pfam" id="PF05013">
    <property type="entry name" value="FGase"/>
    <property type="match status" value="1"/>
</dbReference>
<protein>
    <submittedName>
        <fullName evidence="1">N-formylglutamate amidohydrolase</fullName>
    </submittedName>
</protein>
<organism evidence="1 2">
    <name type="scientific">Pontibacter aydingkolensis</name>
    <dbReference type="NCBI Taxonomy" id="1911536"/>
    <lineage>
        <taxon>Bacteria</taxon>
        <taxon>Pseudomonadati</taxon>
        <taxon>Bacteroidota</taxon>
        <taxon>Cytophagia</taxon>
        <taxon>Cytophagales</taxon>
        <taxon>Hymenobacteraceae</taxon>
        <taxon>Pontibacter</taxon>
    </lineage>
</organism>
<evidence type="ECO:0000313" key="1">
    <source>
        <dbReference type="EMBL" id="MBW7466275.1"/>
    </source>
</evidence>
<reference evidence="1 2" key="1">
    <citation type="journal article" date="2016" name="Int. J. Syst. Evol. Microbiol.">
        <title>Pontibacter aydingkolensis sp. nov., isolated from soil of a salt lake.</title>
        <authorList>
            <person name="Osman G."/>
            <person name="Zhang T."/>
            <person name="Lou K."/>
            <person name="Gao Y."/>
            <person name="Chang W."/>
            <person name="Lin Q."/>
            <person name="Yang H.M."/>
            <person name="Huo X.D."/>
            <person name="Wang N."/>
        </authorList>
    </citation>
    <scope>NUCLEOTIDE SEQUENCE [LARGE SCALE GENOMIC DNA]</scope>
    <source>
        <strain evidence="1 2">KACC 19255</strain>
    </source>
</reference>
<proteinExistence type="predicted"/>
<gene>
    <name evidence="1" type="ORF">K0O23_04285</name>
</gene>
<dbReference type="SUPFAM" id="SSF53187">
    <property type="entry name" value="Zn-dependent exopeptidases"/>
    <property type="match status" value="1"/>
</dbReference>
<dbReference type="InterPro" id="IPR007709">
    <property type="entry name" value="N-FG_amidohydro"/>
</dbReference>
<sequence>MIHTKVDTAYYTIKRGDSPLIATAIHSGHEVRHNISNLFALAAEERLREEDPYTDQWVEITDNQLIGHNSRFELDLNRPRNKAIYRKPEDAWGLNVWKGELAHEFAEESLAHYDRFYADVKQFLTEIQKRHGCFVVYDMHSYNHKREGANGPEADPQQNPEVNIGTGNMNRQKWAPVVDAFTKSLQSYDYHGRHLDVRENVKFEGGHFMRWIHDNFGDSACVMSIEFKKFFMDEWTGQPDHTQVQEIKKALEQTTKPVLTAMHEVCGVL</sequence>
<dbReference type="Proteomes" id="UP000813018">
    <property type="component" value="Unassembled WGS sequence"/>
</dbReference>
<dbReference type="Gene3D" id="3.40.630.40">
    <property type="entry name" value="Zn-dependent exopeptidases"/>
    <property type="match status" value="1"/>
</dbReference>
<accession>A0ABS7CR49</accession>
<keyword evidence="2" id="KW-1185">Reference proteome</keyword>
<name>A0ABS7CR49_9BACT</name>
<dbReference type="RefSeq" id="WP_219876152.1">
    <property type="nucleotide sequence ID" value="NZ_JAHYXK010000002.1"/>
</dbReference>
<evidence type="ECO:0000313" key="2">
    <source>
        <dbReference type="Proteomes" id="UP000813018"/>
    </source>
</evidence>
<comment type="caution">
    <text evidence="1">The sequence shown here is derived from an EMBL/GenBank/DDBJ whole genome shotgun (WGS) entry which is preliminary data.</text>
</comment>